<keyword evidence="4" id="KW-1185">Reference proteome</keyword>
<sequence length="264" mass="28755">MKQLNKGKVLVAGVLLSLTLSQTTAFAANYKIVKNDSLYKIGNLFGTSISTLKTTNKLQSDKIYPGQILDVPAKIHTVQKGNTLYSIAKKYNVKLFSLRKANHKWDDLILPGRKLIIPASKTSSNATLSSSTAKSDSSKAVISYTQEEFDLLARLITAEANGEPYSAMVGIGAVVVNRVKSAEWPNTISAVINDVPGGYYQFTPVENGYINNPATDEAKKAAKEALNGSDPSKKAMFYYDDTCTNEWIKSKPVTVKIGSMIFAK</sequence>
<dbReference type="AlphaFoldDB" id="A0A1I5HS55"/>
<dbReference type="PROSITE" id="PS51782">
    <property type="entry name" value="LYSM"/>
    <property type="match status" value="2"/>
</dbReference>
<dbReference type="Pfam" id="PF01476">
    <property type="entry name" value="LysM"/>
    <property type="match status" value="2"/>
</dbReference>
<dbReference type="Gene3D" id="3.10.350.10">
    <property type="entry name" value="LysM domain"/>
    <property type="match status" value="2"/>
</dbReference>
<feature type="chain" id="PRO_5011796684" evidence="1">
    <location>
        <begin position="28"/>
        <end position="264"/>
    </location>
</feature>
<dbReference type="PANTHER" id="PTHR33734:SF22">
    <property type="entry name" value="MEMBRANE-BOUND LYTIC MUREIN TRANSGLYCOSYLASE D"/>
    <property type="match status" value="1"/>
</dbReference>
<name>A0A1I5HS55_9FIRM</name>
<proteinExistence type="predicted"/>
<dbReference type="Gene3D" id="6.20.240.60">
    <property type="match status" value="1"/>
</dbReference>
<accession>A0A1I5HS55</accession>
<dbReference type="EMBL" id="FOWD01000033">
    <property type="protein sequence ID" value="SFO50756.1"/>
    <property type="molecule type" value="Genomic_DNA"/>
</dbReference>
<dbReference type="SMART" id="SM00257">
    <property type="entry name" value="LysM"/>
    <property type="match status" value="2"/>
</dbReference>
<feature type="domain" description="LysM" evidence="2">
    <location>
        <begin position="28"/>
        <end position="71"/>
    </location>
</feature>
<reference evidence="3 4" key="1">
    <citation type="submission" date="2016-10" db="EMBL/GenBank/DDBJ databases">
        <authorList>
            <person name="de Groot N.N."/>
        </authorList>
    </citation>
    <scope>NUCLEOTIDE SEQUENCE [LARGE SCALE GENOMIC DNA]</scope>
    <source>
        <strain evidence="3 4">DSM 1283</strain>
    </source>
</reference>
<dbReference type="Gene3D" id="1.10.10.2520">
    <property type="entry name" value="Cell wall hydrolase SleB, domain 1"/>
    <property type="match status" value="1"/>
</dbReference>
<dbReference type="Pfam" id="PF07486">
    <property type="entry name" value="Hydrolase_2"/>
    <property type="match status" value="1"/>
</dbReference>
<dbReference type="InterPro" id="IPR036779">
    <property type="entry name" value="LysM_dom_sf"/>
</dbReference>
<evidence type="ECO:0000259" key="2">
    <source>
        <dbReference type="PROSITE" id="PS51782"/>
    </source>
</evidence>
<feature type="signal peptide" evidence="1">
    <location>
        <begin position="1"/>
        <end position="27"/>
    </location>
</feature>
<dbReference type="RefSeq" id="WP_091687813.1">
    <property type="nucleotide sequence ID" value="NZ_BAABFM010000005.1"/>
</dbReference>
<dbReference type="CDD" id="cd00118">
    <property type="entry name" value="LysM"/>
    <property type="match status" value="1"/>
</dbReference>
<feature type="domain" description="LysM" evidence="2">
    <location>
        <begin position="74"/>
        <end position="117"/>
    </location>
</feature>
<dbReference type="STRING" id="1527.SAMN04489757_13327"/>
<dbReference type="SUPFAM" id="SSF54106">
    <property type="entry name" value="LysM domain"/>
    <property type="match status" value="2"/>
</dbReference>
<dbReference type="OrthoDB" id="9785345at2"/>
<dbReference type="GO" id="GO:0008932">
    <property type="term" value="F:lytic endotransglycosylase activity"/>
    <property type="evidence" value="ECO:0007669"/>
    <property type="project" value="TreeGrafter"/>
</dbReference>
<dbReference type="GO" id="GO:0016787">
    <property type="term" value="F:hydrolase activity"/>
    <property type="evidence" value="ECO:0007669"/>
    <property type="project" value="InterPro"/>
</dbReference>
<evidence type="ECO:0000256" key="1">
    <source>
        <dbReference type="SAM" id="SignalP"/>
    </source>
</evidence>
<keyword evidence="1" id="KW-0732">Signal</keyword>
<dbReference type="PANTHER" id="PTHR33734">
    <property type="entry name" value="LYSM DOMAIN-CONTAINING GPI-ANCHORED PROTEIN 2"/>
    <property type="match status" value="1"/>
</dbReference>
<evidence type="ECO:0000313" key="3">
    <source>
        <dbReference type="EMBL" id="SFO50756.1"/>
    </source>
</evidence>
<organism evidence="3 4">
    <name type="scientific">Anaerocolumna aminovalerica</name>
    <dbReference type="NCBI Taxonomy" id="1527"/>
    <lineage>
        <taxon>Bacteria</taxon>
        <taxon>Bacillati</taxon>
        <taxon>Bacillota</taxon>
        <taxon>Clostridia</taxon>
        <taxon>Lachnospirales</taxon>
        <taxon>Lachnospiraceae</taxon>
        <taxon>Anaerocolumna</taxon>
    </lineage>
</organism>
<gene>
    <name evidence="3" type="ORF">SAMN04489757_13327</name>
</gene>
<dbReference type="InterPro" id="IPR018392">
    <property type="entry name" value="LysM"/>
</dbReference>
<dbReference type="Proteomes" id="UP000198806">
    <property type="component" value="Unassembled WGS sequence"/>
</dbReference>
<dbReference type="InterPro" id="IPR042047">
    <property type="entry name" value="SleB_dom1"/>
</dbReference>
<evidence type="ECO:0000313" key="4">
    <source>
        <dbReference type="Proteomes" id="UP000198806"/>
    </source>
</evidence>
<dbReference type="InterPro" id="IPR011105">
    <property type="entry name" value="Cell_wall_hydrolase_SleB"/>
</dbReference>
<protein>
    <submittedName>
        <fullName evidence="3">LysM domain-containing protein</fullName>
    </submittedName>
</protein>